<dbReference type="STRING" id="94237.ENSMMOP00000009441"/>
<dbReference type="PANTHER" id="PTHR23382">
    <property type="entry name" value="MALATE DEHYDROGENASE"/>
    <property type="match status" value="1"/>
</dbReference>
<dbReference type="Ensembl" id="ENSMMOT00000009609.1">
    <property type="protein sequence ID" value="ENSMMOP00000009441.1"/>
    <property type="gene ID" value="ENSMMOG00000007313.1"/>
</dbReference>
<protein>
    <recommendedName>
        <fullName evidence="2">Lactate/malate dehydrogenase C-terminal domain-containing protein</fullName>
    </recommendedName>
</protein>
<sequence length="127" mass="13684">MSSPMIPGNCSSDHCPKHLPSPCQYVSRIGLSFLGPLNVIGATTVQQRGTAVINARKLSSAMSAAKAICDQISVPDDLIYSFSVQIKNKSWKIVDGLFINSFSQLKMDTTAAELIEERHTAVAFLGV</sequence>
<evidence type="ECO:0000313" key="4">
    <source>
        <dbReference type="Proteomes" id="UP000261620"/>
    </source>
</evidence>
<accession>A0A3Q3W0J6</accession>
<reference evidence="3" key="1">
    <citation type="submission" date="2025-08" db="UniProtKB">
        <authorList>
            <consortium name="Ensembl"/>
        </authorList>
    </citation>
    <scope>IDENTIFICATION</scope>
</reference>
<dbReference type="Proteomes" id="UP000261620">
    <property type="component" value="Unplaced"/>
</dbReference>
<dbReference type="SUPFAM" id="SSF56327">
    <property type="entry name" value="LDH C-terminal domain-like"/>
    <property type="match status" value="1"/>
</dbReference>
<keyword evidence="4" id="KW-1185">Reference proteome</keyword>
<proteinExistence type="predicted"/>
<name>A0A3Q3W0J6_MOLML</name>
<dbReference type="InterPro" id="IPR022383">
    <property type="entry name" value="Lactate/malate_DH_C"/>
</dbReference>
<dbReference type="InterPro" id="IPR010945">
    <property type="entry name" value="Malate_DH_type2"/>
</dbReference>
<organism evidence="3 4">
    <name type="scientific">Mola mola</name>
    <name type="common">Ocean sunfish</name>
    <name type="synonym">Tetraodon mola</name>
    <dbReference type="NCBI Taxonomy" id="94237"/>
    <lineage>
        <taxon>Eukaryota</taxon>
        <taxon>Metazoa</taxon>
        <taxon>Chordata</taxon>
        <taxon>Craniata</taxon>
        <taxon>Vertebrata</taxon>
        <taxon>Euteleostomi</taxon>
        <taxon>Actinopterygii</taxon>
        <taxon>Neopterygii</taxon>
        <taxon>Teleostei</taxon>
        <taxon>Neoteleostei</taxon>
        <taxon>Acanthomorphata</taxon>
        <taxon>Eupercaria</taxon>
        <taxon>Tetraodontiformes</taxon>
        <taxon>Molidae</taxon>
        <taxon>Mola</taxon>
    </lineage>
</organism>
<evidence type="ECO:0000256" key="1">
    <source>
        <dbReference type="ARBA" id="ARBA00023002"/>
    </source>
</evidence>
<feature type="domain" description="Lactate/malate dehydrogenase C-terminal" evidence="2">
    <location>
        <begin position="43"/>
        <end position="72"/>
    </location>
</feature>
<dbReference type="GO" id="GO:0016615">
    <property type="term" value="F:malate dehydrogenase activity"/>
    <property type="evidence" value="ECO:0007669"/>
    <property type="project" value="InterPro"/>
</dbReference>
<evidence type="ECO:0000313" key="3">
    <source>
        <dbReference type="Ensembl" id="ENSMMOP00000009441.1"/>
    </source>
</evidence>
<keyword evidence="1" id="KW-0560">Oxidoreductase</keyword>
<dbReference type="Gene3D" id="3.90.110.10">
    <property type="entry name" value="Lactate dehydrogenase/glycoside hydrolase, family 4, C-terminal"/>
    <property type="match status" value="2"/>
</dbReference>
<reference evidence="3" key="2">
    <citation type="submission" date="2025-09" db="UniProtKB">
        <authorList>
            <consortium name="Ensembl"/>
        </authorList>
    </citation>
    <scope>IDENTIFICATION</scope>
</reference>
<dbReference type="Pfam" id="PF02866">
    <property type="entry name" value="Ldh_1_C"/>
    <property type="match status" value="1"/>
</dbReference>
<dbReference type="GO" id="GO:0016616">
    <property type="term" value="F:oxidoreductase activity, acting on the CH-OH group of donors, NAD or NADP as acceptor"/>
    <property type="evidence" value="ECO:0007669"/>
    <property type="project" value="InterPro"/>
</dbReference>
<dbReference type="AlphaFoldDB" id="A0A3Q3W0J6"/>
<dbReference type="GO" id="GO:0006108">
    <property type="term" value="P:malate metabolic process"/>
    <property type="evidence" value="ECO:0007669"/>
    <property type="project" value="InterPro"/>
</dbReference>
<dbReference type="InterPro" id="IPR015955">
    <property type="entry name" value="Lactate_DH/Glyco_Ohase_4_C"/>
</dbReference>
<evidence type="ECO:0000259" key="2">
    <source>
        <dbReference type="Pfam" id="PF02866"/>
    </source>
</evidence>